<dbReference type="SUPFAM" id="SSF48452">
    <property type="entry name" value="TPR-like"/>
    <property type="match status" value="1"/>
</dbReference>
<dbReference type="AlphaFoldDB" id="A0AAU9D1H8"/>
<reference evidence="8 9" key="1">
    <citation type="submission" date="2021-12" db="EMBL/GenBank/DDBJ databases">
        <title>Genome sequencing of bacteria with rrn-lacking chromosome and rrn-plasmid.</title>
        <authorList>
            <person name="Anda M."/>
            <person name="Iwasaki W."/>
        </authorList>
    </citation>
    <scope>NUCLEOTIDE SEQUENCE [LARGE SCALE GENOMIC DNA]</scope>
    <source>
        <strain evidence="8 9">DSM 100852</strain>
    </source>
</reference>
<keyword evidence="4" id="KW-0472">Membrane</keyword>
<evidence type="ECO:0000256" key="3">
    <source>
        <dbReference type="ARBA" id="ARBA00022729"/>
    </source>
</evidence>
<dbReference type="InterPro" id="IPR033985">
    <property type="entry name" value="SusD-like_N"/>
</dbReference>
<evidence type="ECO:0000259" key="7">
    <source>
        <dbReference type="Pfam" id="PF14322"/>
    </source>
</evidence>
<dbReference type="InterPro" id="IPR011990">
    <property type="entry name" value="TPR-like_helical_dom_sf"/>
</dbReference>
<dbReference type="EMBL" id="AP025314">
    <property type="protein sequence ID" value="BDD09773.1"/>
    <property type="molecule type" value="Genomic_DNA"/>
</dbReference>
<dbReference type="RefSeq" id="WP_338391366.1">
    <property type="nucleotide sequence ID" value="NZ_AP025314.1"/>
</dbReference>
<organism evidence="8 9">
    <name type="scientific">Fulvitalea axinellae</name>
    <dbReference type="NCBI Taxonomy" id="1182444"/>
    <lineage>
        <taxon>Bacteria</taxon>
        <taxon>Pseudomonadati</taxon>
        <taxon>Bacteroidota</taxon>
        <taxon>Cytophagia</taxon>
        <taxon>Cytophagales</taxon>
        <taxon>Persicobacteraceae</taxon>
        <taxon>Fulvitalea</taxon>
    </lineage>
</organism>
<evidence type="ECO:0000259" key="6">
    <source>
        <dbReference type="Pfam" id="PF07980"/>
    </source>
</evidence>
<dbReference type="Pfam" id="PF07980">
    <property type="entry name" value="SusD_RagB"/>
    <property type="match status" value="1"/>
</dbReference>
<dbReference type="InterPro" id="IPR012944">
    <property type="entry name" value="SusD_RagB_dom"/>
</dbReference>
<keyword evidence="5" id="KW-0998">Cell outer membrane</keyword>
<dbReference type="Gene3D" id="1.25.40.390">
    <property type="match status" value="1"/>
</dbReference>
<accession>A0AAU9D1H8</accession>
<evidence type="ECO:0000256" key="5">
    <source>
        <dbReference type="ARBA" id="ARBA00023237"/>
    </source>
</evidence>
<comment type="similarity">
    <text evidence="2">Belongs to the SusD family.</text>
</comment>
<keyword evidence="9" id="KW-1185">Reference proteome</keyword>
<proteinExistence type="inferred from homology"/>
<comment type="subcellular location">
    <subcellularLocation>
        <location evidence="1">Cell outer membrane</location>
    </subcellularLocation>
</comment>
<evidence type="ECO:0000313" key="8">
    <source>
        <dbReference type="EMBL" id="BDD09773.1"/>
    </source>
</evidence>
<evidence type="ECO:0000256" key="1">
    <source>
        <dbReference type="ARBA" id="ARBA00004442"/>
    </source>
</evidence>
<evidence type="ECO:0008006" key="10">
    <source>
        <dbReference type="Google" id="ProtNLM"/>
    </source>
</evidence>
<feature type="domain" description="RagB/SusD" evidence="6">
    <location>
        <begin position="366"/>
        <end position="451"/>
    </location>
</feature>
<dbReference type="PROSITE" id="PS51257">
    <property type="entry name" value="PROKAR_LIPOPROTEIN"/>
    <property type="match status" value="1"/>
</dbReference>
<protein>
    <recommendedName>
        <fullName evidence="10">RagB/SusD family nutrient uptake outer membrane protein</fullName>
    </recommendedName>
</protein>
<dbReference type="Pfam" id="PF14322">
    <property type="entry name" value="SusD-like_3"/>
    <property type="match status" value="1"/>
</dbReference>
<name>A0AAU9D1H8_9BACT</name>
<evidence type="ECO:0000256" key="2">
    <source>
        <dbReference type="ARBA" id="ARBA00006275"/>
    </source>
</evidence>
<feature type="domain" description="SusD-like N-terminal" evidence="7">
    <location>
        <begin position="24"/>
        <end position="242"/>
    </location>
</feature>
<dbReference type="KEGG" id="fax:FUAX_22050"/>
<dbReference type="GO" id="GO:0009279">
    <property type="term" value="C:cell outer membrane"/>
    <property type="evidence" value="ECO:0007669"/>
    <property type="project" value="UniProtKB-SubCell"/>
</dbReference>
<evidence type="ECO:0000256" key="4">
    <source>
        <dbReference type="ARBA" id="ARBA00023136"/>
    </source>
</evidence>
<dbReference type="Proteomes" id="UP001348817">
    <property type="component" value="Chromosome"/>
</dbReference>
<evidence type="ECO:0000313" key="9">
    <source>
        <dbReference type="Proteomes" id="UP001348817"/>
    </source>
</evidence>
<gene>
    <name evidence="8" type="ORF">FUAX_22050</name>
</gene>
<sequence length="495" mass="55014">MKLRRYMMSALMAGALFSTGCDGYLDYEPNNDKQLEEDILVSEENLVKILNGAYSNLAGGEFLGGRTQHLSELLADNVNGSALIEGERGVYTRNTDIFDGFKNDAYTKGYKAIRNANLVLENLDLVGLPGNPENPESVEEINKRKIAFEAEARFIRAIAHFELVRLWGKPYVASSADADLGIPYRLSSDPTIAPVRETVAQVYSNVLADLKFAEALSDNNDRQGQTRWADKWAAKGYQAKVYFQMNDFENALKYADDVLKNSGATFDERPDYILHRFDEKAVSEEIFGIVSLGTNNDNGGELRGKYYFDEKVITHYPMAEGLAKVAVDKTDRRMLSYDNGETNEGILALAKFKSIKYDIDGDGTLESELKKTYMQVPLLHYTQLLLTKAESAAELGQLDVAGTALTKVLDRAYTSGKIAPITKKALIDEIRLQRRLELVGEGDRIHQIKRIGAKGEASFARGASWNCPGLSIQFPKSEIDSNRGNFRANEEGGCN</sequence>
<keyword evidence="3" id="KW-0732">Signal</keyword>